<dbReference type="InterPro" id="IPR015943">
    <property type="entry name" value="WD40/YVTN_repeat-like_dom_sf"/>
</dbReference>
<feature type="repeat" description="WD" evidence="11">
    <location>
        <begin position="200"/>
        <end position="244"/>
    </location>
</feature>
<dbReference type="EMBL" id="LT598479">
    <property type="protein sequence ID" value="SCU82465.1"/>
    <property type="molecule type" value="Genomic_DNA"/>
</dbReference>
<evidence type="ECO:0000313" key="12">
    <source>
        <dbReference type="EMBL" id="SCU82465.1"/>
    </source>
</evidence>
<sequence>MIVPEGIFIGSNRQTQVSDYSSKHEILAFGAGKTVALWKPLDSSNHGVHRTLKGHNAEVTCVRFVPSTNLLISASEDFQIKIWQLCISTQDNVSITFKCIQTLDHHKHTITAISVLESMFVVGCADGSVSIWSLVDEQAQLMHAFEPKKNTFPLCLALKEVHENKIMLAIGGTNPNVFVFSFVWDKTTLELSAFQQAAVLEGHEDWIKAMDFHQESPGNLILATGSQDRYIRLWRIRVNELIDNTDEDEHQLKLLSNKQSKFSIGSDFRVAISFEALIIGHDDWISSLQWHQDELRLLASTADTAVMVWEPDEDSGVWVCTSRLGELSSKGASTATGSAGGFWSCNWLIKDGRDRVLTNGKTGSWRMWESGESGIWDQHLAPTGPVKSVTDVAWAPNGRYLLLTSLDQTTRLVSKCTAKQAKSSGSWFEFSRPQIHGYDMMCVEPLSNSRFVSGADEKILRSFEEPKGVAQILQRFSGIQVENESSMPESASLPALGLSSKATADADFDEGDDPDVRESSETKNISFDLIVSSTEPPIEDQLQRHTLWPEIEKLYGHGYEMSSLDVSSDSRIIASACKSNTTQHAVIRFFDVETWLQLKPAELFHNLTITRLRFSKNNTHLLSVSRDRQWAVWERNLATNEFSLVYKNEKAHTRIIWDCEWAPVEFGELFVTASRDKSVKAWRFSPDVKDYVQISSIKFSEPVTALAIYPELVGGKLLLAIGLENGSIHLYVYSEEFSKIVELDDEITAADRINRLRWSSFHGDGLCTLAAASADHSARVYSVKLELIEETFEQ</sequence>
<dbReference type="PANTHER" id="PTHR44111:SF1">
    <property type="entry name" value="ELONGATOR COMPLEX PROTEIN 2"/>
    <property type="match status" value="1"/>
</dbReference>
<dbReference type="SUPFAM" id="SSF50978">
    <property type="entry name" value="WD40 repeat-like"/>
    <property type="match status" value="2"/>
</dbReference>
<evidence type="ECO:0000256" key="6">
    <source>
        <dbReference type="ARBA" id="ARBA00022490"/>
    </source>
</evidence>
<comment type="pathway">
    <text evidence="3">tRNA modification; 5-methoxycarbonylmethyl-2-thiouridine-tRNA biosynthesis.</text>
</comment>
<evidence type="ECO:0000256" key="3">
    <source>
        <dbReference type="ARBA" id="ARBA00005043"/>
    </source>
</evidence>
<evidence type="ECO:0000256" key="10">
    <source>
        <dbReference type="ARBA" id="ARBA00023242"/>
    </source>
</evidence>
<dbReference type="Gene3D" id="2.130.10.10">
    <property type="entry name" value="YVTN repeat-like/Quinoprotein amine dehydrogenase"/>
    <property type="match status" value="4"/>
</dbReference>
<evidence type="ECO:0000256" key="4">
    <source>
        <dbReference type="ARBA" id="ARBA00005881"/>
    </source>
</evidence>
<dbReference type="OrthoDB" id="27911at2759"/>
<keyword evidence="9" id="KW-0677">Repeat</keyword>
<keyword evidence="6" id="KW-0963">Cytoplasm</keyword>
<dbReference type="AlphaFoldDB" id="A0A1G4IZ00"/>
<keyword evidence="8" id="KW-0819">tRNA processing</keyword>
<dbReference type="GO" id="GO:0005737">
    <property type="term" value="C:cytoplasm"/>
    <property type="evidence" value="ECO:0007669"/>
    <property type="project" value="UniProtKB-SubCell"/>
</dbReference>
<comment type="similarity">
    <text evidence="4">Belongs to the WD repeat ELP2 family.</text>
</comment>
<dbReference type="InterPro" id="IPR001680">
    <property type="entry name" value="WD40_rpt"/>
</dbReference>
<keyword evidence="7 11" id="KW-0853">WD repeat</keyword>
<keyword evidence="10" id="KW-0539">Nucleus</keyword>
<evidence type="ECO:0000256" key="7">
    <source>
        <dbReference type="ARBA" id="ARBA00022574"/>
    </source>
</evidence>
<organism evidence="12 13">
    <name type="scientific">Lachancea meyersii CBS 8951</name>
    <dbReference type="NCBI Taxonomy" id="1266667"/>
    <lineage>
        <taxon>Eukaryota</taxon>
        <taxon>Fungi</taxon>
        <taxon>Dikarya</taxon>
        <taxon>Ascomycota</taxon>
        <taxon>Saccharomycotina</taxon>
        <taxon>Saccharomycetes</taxon>
        <taxon>Saccharomycetales</taxon>
        <taxon>Saccharomycetaceae</taxon>
        <taxon>Lachancea</taxon>
    </lineage>
</organism>
<feature type="repeat" description="WD" evidence="11">
    <location>
        <begin position="649"/>
        <end position="682"/>
    </location>
</feature>
<dbReference type="FunFam" id="2.130.10.10:FF:000400">
    <property type="entry name" value="Elongator acetyltransferase complex subunit 2"/>
    <property type="match status" value="1"/>
</dbReference>
<evidence type="ECO:0000256" key="9">
    <source>
        <dbReference type="ARBA" id="ARBA00022737"/>
    </source>
</evidence>
<keyword evidence="13" id="KW-1185">Reference proteome</keyword>
<reference evidence="13" key="1">
    <citation type="submission" date="2016-03" db="EMBL/GenBank/DDBJ databases">
        <authorList>
            <person name="Devillers Hugo."/>
        </authorList>
    </citation>
    <scope>NUCLEOTIDE SEQUENCE [LARGE SCALE GENOMIC DNA]</scope>
</reference>
<dbReference type="GO" id="GO:0033588">
    <property type="term" value="C:elongator holoenzyme complex"/>
    <property type="evidence" value="ECO:0007669"/>
    <property type="project" value="InterPro"/>
</dbReference>
<dbReference type="GO" id="GO:0002098">
    <property type="term" value="P:tRNA wobble uridine modification"/>
    <property type="evidence" value="ECO:0007669"/>
    <property type="project" value="InterPro"/>
</dbReference>
<evidence type="ECO:0000313" key="13">
    <source>
        <dbReference type="Proteomes" id="UP000191144"/>
    </source>
</evidence>
<dbReference type="PROSITE" id="PS50082">
    <property type="entry name" value="WD_REPEATS_2"/>
    <property type="match status" value="5"/>
</dbReference>
<dbReference type="InterPro" id="IPR037289">
    <property type="entry name" value="Elp2"/>
</dbReference>
<dbReference type="GO" id="GO:0005634">
    <property type="term" value="C:nucleus"/>
    <property type="evidence" value="ECO:0007669"/>
    <property type="project" value="UniProtKB-SubCell"/>
</dbReference>
<accession>A0A1G4IZ00</accession>
<dbReference type="UniPathway" id="UPA00988"/>
<dbReference type="Pfam" id="PF00400">
    <property type="entry name" value="WD40"/>
    <property type="match status" value="6"/>
</dbReference>
<proteinExistence type="inferred from homology"/>
<protein>
    <recommendedName>
        <fullName evidence="5">Elongator complex protein 2</fullName>
    </recommendedName>
</protein>
<feature type="repeat" description="WD" evidence="11">
    <location>
        <begin position="52"/>
        <end position="85"/>
    </location>
</feature>
<dbReference type="InterPro" id="IPR036322">
    <property type="entry name" value="WD40_repeat_dom_sf"/>
</dbReference>
<comment type="subcellular location">
    <subcellularLocation>
        <location evidence="2">Cytoplasm</location>
    </subcellularLocation>
    <subcellularLocation>
        <location evidence="1">Nucleus</location>
    </subcellularLocation>
</comment>
<gene>
    <name evidence="12" type="ORF">LAME_0C01266G</name>
</gene>
<evidence type="ECO:0000256" key="8">
    <source>
        <dbReference type="ARBA" id="ARBA00022694"/>
    </source>
</evidence>
<dbReference type="PANTHER" id="PTHR44111">
    <property type="entry name" value="ELONGATOR COMPLEX PROTEIN 2"/>
    <property type="match status" value="1"/>
</dbReference>
<evidence type="ECO:0000256" key="5">
    <source>
        <dbReference type="ARBA" id="ARBA00020267"/>
    </source>
</evidence>
<dbReference type="Proteomes" id="UP000191144">
    <property type="component" value="Chromosome C"/>
</dbReference>
<dbReference type="SMART" id="SM00320">
    <property type="entry name" value="WD40"/>
    <property type="match status" value="11"/>
</dbReference>
<name>A0A1G4IZ00_9SACH</name>
<evidence type="ECO:0000256" key="11">
    <source>
        <dbReference type="PROSITE-ProRule" id="PRU00221"/>
    </source>
</evidence>
<evidence type="ECO:0000256" key="1">
    <source>
        <dbReference type="ARBA" id="ARBA00004123"/>
    </source>
</evidence>
<dbReference type="PROSITE" id="PS50294">
    <property type="entry name" value="WD_REPEATS_REGION"/>
    <property type="match status" value="3"/>
</dbReference>
<feature type="repeat" description="WD" evidence="11">
    <location>
        <begin position="103"/>
        <end position="142"/>
    </location>
</feature>
<evidence type="ECO:0000256" key="2">
    <source>
        <dbReference type="ARBA" id="ARBA00004496"/>
    </source>
</evidence>
<feature type="repeat" description="WD" evidence="11">
    <location>
        <begin position="278"/>
        <end position="310"/>
    </location>
</feature>